<dbReference type="EC" id="2.6.1.85" evidence="1"/>
<feature type="domain" description="Anthranilate synthase component I N-terminal" evidence="4">
    <location>
        <begin position="45"/>
        <end position="184"/>
    </location>
</feature>
<dbReference type="GO" id="GO:0009396">
    <property type="term" value="P:folic acid-containing compound biosynthetic process"/>
    <property type="evidence" value="ECO:0007669"/>
    <property type="project" value="InterPro"/>
</dbReference>
<dbReference type="InterPro" id="IPR005801">
    <property type="entry name" value="ADC_synthase"/>
</dbReference>
<evidence type="ECO:0000256" key="2">
    <source>
        <dbReference type="ARBA" id="ARBA00022679"/>
    </source>
</evidence>
<evidence type="ECO:0000313" key="5">
    <source>
        <dbReference type="EMBL" id="EGE46772.1"/>
    </source>
</evidence>
<sequence length="496" mass="55919">MRCRGAPTRPLQGYTRFRAKVAHTFWRFSGRTGLTLVQVKELQWREPDVVLSAWGQQPWCAFLDSGGKIDNRSRWQIFCHNPCHTVVAWPHEIEVDGTKKPIISSDNIFEILRIFHDELKEYAGGSCQQGIPFWGGLIGFASYQMGMILEGVLSRHKDRNTPALAAGMYDHAFIWDRFEKRVFLAGISSFFVNELNVAQSIREWNMLPERVPSYKLHVTKPFVPDQNHAAYCQSVTQTRNYIAAGDIFQANITCRYTTEMAKNVLSAEVYRALRQQIPAPFGAYLSCGSDFALLSSSPERFLKVDANGCVSSRPIKGTAPRGQTPEEDAFWHNALLHDEKERAENLMIVDLMRHDIGRMAQIGSVYVPDLLVVEQFPHVHHLVSEIRGKLLPDKDVFDLLKVTLPPGSVTGAPKYRAMQIIDELEASARGAYCGTVFRIGIDGSMDSSVIIRSLEHSKNHLSIGVGGGVTILSDPEKEYEEMRLKFAPFQKFWGQA</sequence>
<dbReference type="AlphaFoldDB" id="F1YWR6"/>
<dbReference type="PRINTS" id="PR00095">
    <property type="entry name" value="ANTSNTHASEI"/>
</dbReference>
<feature type="domain" description="Chorismate-utilising enzyme C-terminal" evidence="3">
    <location>
        <begin position="228"/>
        <end position="485"/>
    </location>
</feature>
<gene>
    <name evidence="5" type="primary">pabB</name>
    <name evidence="5" type="ORF">APO_2681</name>
</gene>
<dbReference type="NCBIfam" id="TIGR00553">
    <property type="entry name" value="pabB"/>
    <property type="match status" value="1"/>
</dbReference>
<evidence type="ECO:0000313" key="6">
    <source>
        <dbReference type="Proteomes" id="UP000018454"/>
    </source>
</evidence>
<proteinExistence type="predicted"/>
<organism evidence="5 6">
    <name type="scientific">Acetobacter pomorum DM001</name>
    <dbReference type="NCBI Taxonomy" id="945681"/>
    <lineage>
        <taxon>Bacteria</taxon>
        <taxon>Pseudomonadati</taxon>
        <taxon>Pseudomonadota</taxon>
        <taxon>Alphaproteobacteria</taxon>
        <taxon>Acetobacterales</taxon>
        <taxon>Acetobacteraceae</taxon>
        <taxon>Acetobacter</taxon>
    </lineage>
</organism>
<dbReference type="Pfam" id="PF00425">
    <property type="entry name" value="Chorismate_bind"/>
    <property type="match status" value="1"/>
</dbReference>
<dbReference type="GO" id="GO:0000162">
    <property type="term" value="P:L-tryptophan biosynthetic process"/>
    <property type="evidence" value="ECO:0007669"/>
    <property type="project" value="TreeGrafter"/>
</dbReference>
<evidence type="ECO:0000256" key="1">
    <source>
        <dbReference type="ARBA" id="ARBA00013139"/>
    </source>
</evidence>
<accession>F1YWR6</accession>
<evidence type="ECO:0000259" key="3">
    <source>
        <dbReference type="Pfam" id="PF00425"/>
    </source>
</evidence>
<dbReference type="InterPro" id="IPR015890">
    <property type="entry name" value="Chorismate_C"/>
</dbReference>
<dbReference type="InterPro" id="IPR019999">
    <property type="entry name" value="Anth_synth_I-like"/>
</dbReference>
<dbReference type="Pfam" id="PF04715">
    <property type="entry name" value="Anth_synt_I_N"/>
    <property type="match status" value="1"/>
</dbReference>
<reference evidence="5 6" key="1">
    <citation type="journal article" date="2011" name="Science">
        <title>Drosophila microbiome modulates host developmental and metabolic homeostasis via insulin signaling.</title>
        <authorList>
            <person name="Shin S.C."/>
            <person name="Kim S.H."/>
            <person name="You H."/>
            <person name="Kim B."/>
            <person name="Kim A.C."/>
            <person name="Lee K.A."/>
            <person name="Yoon J.H."/>
            <person name="Ryu J.H."/>
            <person name="Lee W.J."/>
        </authorList>
    </citation>
    <scope>NUCLEOTIDE SEQUENCE [LARGE SCALE GENOMIC DNA]</scope>
    <source>
        <strain evidence="5 6">DM001</strain>
    </source>
</reference>
<protein>
    <recommendedName>
        <fullName evidence="1">aminodeoxychorismate synthase</fullName>
        <ecNumber evidence="1">2.6.1.85</ecNumber>
    </recommendedName>
</protein>
<dbReference type="InterPro" id="IPR005802">
    <property type="entry name" value="ADC_synth_comp_1"/>
</dbReference>
<dbReference type="InterPro" id="IPR006805">
    <property type="entry name" value="Anth_synth_I_N"/>
</dbReference>
<dbReference type="Proteomes" id="UP000018454">
    <property type="component" value="Unassembled WGS sequence"/>
</dbReference>
<dbReference type="PANTHER" id="PTHR11236:SF50">
    <property type="entry name" value="AMINODEOXYCHORISMATE SYNTHASE COMPONENT 1"/>
    <property type="match status" value="1"/>
</dbReference>
<dbReference type="PANTHER" id="PTHR11236">
    <property type="entry name" value="AMINOBENZOATE/ANTHRANILATE SYNTHASE"/>
    <property type="match status" value="1"/>
</dbReference>
<keyword evidence="2" id="KW-0808">Transferase</keyword>
<comment type="caution">
    <text evidence="5">The sequence shown here is derived from an EMBL/GenBank/DDBJ whole genome shotgun (WGS) entry which is preliminary data.</text>
</comment>
<dbReference type="Gene3D" id="3.60.120.10">
    <property type="entry name" value="Anthranilate synthase"/>
    <property type="match status" value="1"/>
</dbReference>
<dbReference type="SUPFAM" id="SSF56322">
    <property type="entry name" value="ADC synthase"/>
    <property type="match status" value="1"/>
</dbReference>
<dbReference type="EMBL" id="AEUP01000063">
    <property type="protein sequence ID" value="EGE46772.1"/>
    <property type="molecule type" value="Genomic_DNA"/>
</dbReference>
<dbReference type="GO" id="GO:0046820">
    <property type="term" value="F:4-amino-4-deoxychorismate synthase activity"/>
    <property type="evidence" value="ECO:0007669"/>
    <property type="project" value="UniProtKB-EC"/>
</dbReference>
<evidence type="ECO:0000259" key="4">
    <source>
        <dbReference type="Pfam" id="PF04715"/>
    </source>
</evidence>
<name>F1YWR6_9PROT</name>